<dbReference type="GO" id="GO:0008270">
    <property type="term" value="F:zinc ion binding"/>
    <property type="evidence" value="ECO:0007669"/>
    <property type="project" value="InterPro"/>
</dbReference>
<gene>
    <name evidence="2" type="ORF">FYJ80_03250</name>
</gene>
<dbReference type="SMART" id="SM00507">
    <property type="entry name" value="HNHc"/>
    <property type="match status" value="1"/>
</dbReference>
<dbReference type="Pfam" id="PF01844">
    <property type="entry name" value="HNH"/>
    <property type="match status" value="1"/>
</dbReference>
<evidence type="ECO:0000259" key="1">
    <source>
        <dbReference type="SMART" id="SM00507"/>
    </source>
</evidence>
<name>A0A7X2TR48_9SPIO</name>
<dbReference type="GO" id="GO:0003676">
    <property type="term" value="F:nucleic acid binding"/>
    <property type="evidence" value="ECO:0007669"/>
    <property type="project" value="InterPro"/>
</dbReference>
<accession>A0A7X2TR48</accession>
<dbReference type="AlphaFoldDB" id="A0A7X2TR48"/>
<dbReference type="InterPro" id="IPR003615">
    <property type="entry name" value="HNH_nuc"/>
</dbReference>
<dbReference type="GO" id="GO:0004519">
    <property type="term" value="F:endonuclease activity"/>
    <property type="evidence" value="ECO:0007669"/>
    <property type="project" value="InterPro"/>
</dbReference>
<dbReference type="CDD" id="cd00085">
    <property type="entry name" value="HNHc"/>
    <property type="match status" value="1"/>
</dbReference>
<dbReference type="EMBL" id="VUNN01000004">
    <property type="protein sequence ID" value="MSU05795.1"/>
    <property type="molecule type" value="Genomic_DNA"/>
</dbReference>
<comment type="caution">
    <text evidence="2">The sequence shown here is derived from an EMBL/GenBank/DDBJ whole genome shotgun (WGS) entry which is preliminary data.</text>
</comment>
<reference evidence="2 3" key="1">
    <citation type="submission" date="2019-08" db="EMBL/GenBank/DDBJ databases">
        <title>In-depth cultivation of the pig gut microbiome towards novel bacterial diversity and tailored functional studies.</title>
        <authorList>
            <person name="Wylensek D."/>
            <person name="Hitch T.C.A."/>
            <person name="Clavel T."/>
        </authorList>
    </citation>
    <scope>NUCLEOTIDE SEQUENCE [LARGE SCALE GENOMIC DNA]</scope>
    <source>
        <strain evidence="2 3">NM-380-WT-3C1</strain>
    </source>
</reference>
<evidence type="ECO:0000313" key="3">
    <source>
        <dbReference type="Proteomes" id="UP000460549"/>
    </source>
</evidence>
<dbReference type="InterPro" id="IPR002711">
    <property type="entry name" value="HNH"/>
</dbReference>
<organism evidence="2 3">
    <name type="scientific">Bullifex porci</name>
    <dbReference type="NCBI Taxonomy" id="2606638"/>
    <lineage>
        <taxon>Bacteria</taxon>
        <taxon>Pseudomonadati</taxon>
        <taxon>Spirochaetota</taxon>
        <taxon>Spirochaetia</taxon>
        <taxon>Spirochaetales</taxon>
        <taxon>Spirochaetaceae</taxon>
        <taxon>Bullifex</taxon>
    </lineage>
</organism>
<dbReference type="Proteomes" id="UP000460549">
    <property type="component" value="Unassembled WGS sequence"/>
</dbReference>
<proteinExistence type="predicted"/>
<feature type="domain" description="HNH nuclease" evidence="1">
    <location>
        <begin position="116"/>
        <end position="180"/>
    </location>
</feature>
<dbReference type="Gene3D" id="1.10.30.50">
    <property type="match status" value="1"/>
</dbReference>
<evidence type="ECO:0000313" key="2">
    <source>
        <dbReference type="EMBL" id="MSU05795.1"/>
    </source>
</evidence>
<protein>
    <recommendedName>
        <fullName evidence="1">HNH nuclease domain-containing protein</fullName>
    </recommendedName>
</protein>
<keyword evidence="3" id="KW-1185">Reference proteome</keyword>
<sequence>MEHADDSMKAVFKVVVKELITAGCKVNVNLNDSEVDPLEINSWPSHWNKIEIYVTKSPFIFIEGSEEEINNFLGISINVISLFLSLVPIERTDNNKILYEGDANEIKSRKYERNPVARRICIDKYGCRCAICGFDFEKEYGEIGKGFIEVHHIIPVSAIGQQYVINPENDLIPLCSNCHSMIHRKNPPYLPKELVNLKNKR</sequence>